<dbReference type="PANTHER" id="PTHR43245">
    <property type="entry name" value="BIFUNCTIONAL POLYMYXIN RESISTANCE PROTEIN ARNA"/>
    <property type="match status" value="1"/>
</dbReference>
<dbReference type="PANTHER" id="PTHR43245:SF13">
    <property type="entry name" value="UDP-D-APIOSE_UDP-D-XYLOSE SYNTHASE 2"/>
    <property type="match status" value="1"/>
</dbReference>
<evidence type="ECO:0000313" key="2">
    <source>
        <dbReference type="EMBL" id="OGL72394.1"/>
    </source>
</evidence>
<dbReference type="Gene3D" id="3.40.50.720">
    <property type="entry name" value="NAD(P)-binding Rossmann-like Domain"/>
    <property type="match status" value="1"/>
</dbReference>
<gene>
    <name evidence="2" type="ORF">A3D72_00990</name>
</gene>
<reference evidence="2 3" key="1">
    <citation type="journal article" date="2016" name="Nat. Commun.">
        <title>Thousands of microbial genomes shed light on interconnected biogeochemical processes in an aquifer system.</title>
        <authorList>
            <person name="Anantharaman K."/>
            <person name="Brown C.T."/>
            <person name="Hug L.A."/>
            <person name="Sharon I."/>
            <person name="Castelle C.J."/>
            <person name="Probst A.J."/>
            <person name="Thomas B.C."/>
            <person name="Singh A."/>
            <person name="Wilkins M.J."/>
            <person name="Karaoz U."/>
            <person name="Brodie E.L."/>
            <person name="Williams K.H."/>
            <person name="Hubbard S.S."/>
            <person name="Banfield J.F."/>
        </authorList>
    </citation>
    <scope>NUCLEOTIDE SEQUENCE [LARGE SCALE GENOMIC DNA]</scope>
</reference>
<dbReference type="Gene3D" id="3.90.25.10">
    <property type="entry name" value="UDP-galactose 4-epimerase, domain 1"/>
    <property type="match status" value="1"/>
</dbReference>
<dbReference type="AlphaFoldDB" id="A0A1F7U3P0"/>
<dbReference type="InterPro" id="IPR001509">
    <property type="entry name" value="Epimerase_deHydtase"/>
</dbReference>
<dbReference type="Pfam" id="PF01370">
    <property type="entry name" value="Epimerase"/>
    <property type="match status" value="1"/>
</dbReference>
<dbReference type="CDD" id="cd05256">
    <property type="entry name" value="UDP_AE_SDR_e"/>
    <property type="match status" value="1"/>
</dbReference>
<organism evidence="2 3">
    <name type="scientific">Candidatus Uhrbacteria bacterium RIFCSPHIGHO2_02_FULL_57_19</name>
    <dbReference type="NCBI Taxonomy" id="1802391"/>
    <lineage>
        <taxon>Bacteria</taxon>
        <taxon>Candidatus Uhriibacteriota</taxon>
    </lineage>
</organism>
<dbReference type="InterPro" id="IPR050177">
    <property type="entry name" value="Lipid_A_modif_metabolic_enz"/>
</dbReference>
<dbReference type="SUPFAM" id="SSF51735">
    <property type="entry name" value="NAD(P)-binding Rossmann-fold domains"/>
    <property type="match status" value="1"/>
</dbReference>
<evidence type="ECO:0000259" key="1">
    <source>
        <dbReference type="Pfam" id="PF01370"/>
    </source>
</evidence>
<dbReference type="EMBL" id="MGDZ01000064">
    <property type="protein sequence ID" value="OGL72394.1"/>
    <property type="molecule type" value="Genomic_DNA"/>
</dbReference>
<dbReference type="STRING" id="1802391.A3D72_00990"/>
<feature type="domain" description="NAD-dependent epimerase/dehydratase" evidence="1">
    <location>
        <begin position="3"/>
        <end position="237"/>
    </location>
</feature>
<proteinExistence type="predicted"/>
<comment type="caution">
    <text evidence="2">The sequence shown here is derived from an EMBL/GenBank/DDBJ whole genome shotgun (WGS) entry which is preliminary data.</text>
</comment>
<dbReference type="InterPro" id="IPR036291">
    <property type="entry name" value="NAD(P)-bd_dom_sf"/>
</dbReference>
<evidence type="ECO:0000313" key="3">
    <source>
        <dbReference type="Proteomes" id="UP000176303"/>
    </source>
</evidence>
<dbReference type="Proteomes" id="UP000176303">
    <property type="component" value="Unassembled WGS sequence"/>
</dbReference>
<protein>
    <recommendedName>
        <fullName evidence="1">NAD-dependent epimerase/dehydratase domain-containing protein</fullName>
    </recommendedName>
</protein>
<sequence length="300" mass="32473">MKILVTGGAGFVGSNLVDALLAHGHSVRVLDNVSTGKRENVNPGAELVVGDICDLETVRKAMNGIEYVFHVAAIPRVPLSIERPLETHAANVDGTLNVLVAARDAKVRRVIYSASSSAYGDQPTLPLREDMREHPLNPYALQKWIGEHYCRLFSELYGLETVSLRYFNVYGPRMSSEGAYATVIGIFLRQRKAGEPLSIAGDGEQTRDFTHVDDVVRANILASESNQVGKGEVINIGAGEQHSVNEIARMIGGPTTAIPARNAEARDTLADVTRARELLGWSPAVSFSEGMNGLLAPKEQ</sequence>
<name>A0A1F7U3P0_9BACT</name>
<accession>A0A1F7U3P0</accession>